<organism evidence="1 2">
    <name type="scientific">Luteimonas salinisoli</name>
    <dbReference type="NCBI Taxonomy" id="2752307"/>
    <lineage>
        <taxon>Bacteria</taxon>
        <taxon>Pseudomonadati</taxon>
        <taxon>Pseudomonadota</taxon>
        <taxon>Gammaproteobacteria</taxon>
        <taxon>Lysobacterales</taxon>
        <taxon>Lysobacteraceae</taxon>
        <taxon>Luteimonas</taxon>
    </lineage>
</organism>
<sequence length="53" mass="5327">MLSGDQRLGRGDGGSCALGCSNYSAIGTVMVALVPTAVPELSCREATSPAVTR</sequence>
<protein>
    <submittedName>
        <fullName evidence="1">Uncharacterized protein</fullName>
    </submittedName>
</protein>
<proteinExistence type="predicted"/>
<dbReference type="EMBL" id="JACCKA010000014">
    <property type="protein sequence ID" value="NZA25122.1"/>
    <property type="molecule type" value="Genomic_DNA"/>
</dbReference>
<reference evidence="1 2" key="1">
    <citation type="submission" date="2020-07" db="EMBL/GenBank/DDBJ databases">
        <title>Luteimonas sp. SJ-92.</title>
        <authorList>
            <person name="Huang X.-X."/>
            <person name="Xu L."/>
            <person name="Sun J.-Q."/>
        </authorList>
    </citation>
    <scope>NUCLEOTIDE SEQUENCE [LARGE SCALE GENOMIC DNA]</scope>
    <source>
        <strain evidence="1 2">SJ-92</strain>
    </source>
</reference>
<name>A0A853J8L8_9GAMM</name>
<keyword evidence="2" id="KW-1185">Reference proteome</keyword>
<dbReference type="RefSeq" id="WP_180676930.1">
    <property type="nucleotide sequence ID" value="NZ_JACCKA010000014.1"/>
</dbReference>
<comment type="caution">
    <text evidence="1">The sequence shown here is derived from an EMBL/GenBank/DDBJ whole genome shotgun (WGS) entry which is preliminary data.</text>
</comment>
<gene>
    <name evidence="1" type="ORF">H0E84_01870</name>
</gene>
<dbReference type="AlphaFoldDB" id="A0A853J8L8"/>
<evidence type="ECO:0000313" key="2">
    <source>
        <dbReference type="Proteomes" id="UP000578091"/>
    </source>
</evidence>
<accession>A0A853J8L8</accession>
<evidence type="ECO:0000313" key="1">
    <source>
        <dbReference type="EMBL" id="NZA25122.1"/>
    </source>
</evidence>
<dbReference type="Proteomes" id="UP000578091">
    <property type="component" value="Unassembled WGS sequence"/>
</dbReference>